<organism evidence="1 2">
    <name type="scientific">Elsinoe ampelina</name>
    <dbReference type="NCBI Taxonomy" id="302913"/>
    <lineage>
        <taxon>Eukaryota</taxon>
        <taxon>Fungi</taxon>
        <taxon>Dikarya</taxon>
        <taxon>Ascomycota</taxon>
        <taxon>Pezizomycotina</taxon>
        <taxon>Dothideomycetes</taxon>
        <taxon>Dothideomycetidae</taxon>
        <taxon>Myriangiales</taxon>
        <taxon>Elsinoaceae</taxon>
        <taxon>Elsinoe</taxon>
    </lineage>
</organism>
<sequence length="150" mass="16641">MVMCYSTGWQRNATYMLSFKDGKETISQLAANPNINALYGITEINEDVFIVSVRLSKPGENFPAPGTSAHLSKWDGVGQSTDLVVNATNFESPSATHFGRMKEDRNTLYIATLGGIRDWQWFSWEIVCLSLTRRKRLNGDIGTGANGVDM</sequence>
<dbReference type="Proteomes" id="UP000799538">
    <property type="component" value="Unassembled WGS sequence"/>
</dbReference>
<dbReference type="EMBL" id="ML992506">
    <property type="protein sequence ID" value="KAF2223408.1"/>
    <property type="molecule type" value="Genomic_DNA"/>
</dbReference>
<evidence type="ECO:0000313" key="1">
    <source>
        <dbReference type="EMBL" id="KAF2223408.1"/>
    </source>
</evidence>
<dbReference type="AlphaFoldDB" id="A0A6A6GCP6"/>
<evidence type="ECO:0000313" key="2">
    <source>
        <dbReference type="Proteomes" id="UP000799538"/>
    </source>
</evidence>
<accession>A0A6A6GCP6</accession>
<keyword evidence="2" id="KW-1185">Reference proteome</keyword>
<reference evidence="2" key="1">
    <citation type="journal article" date="2020" name="Stud. Mycol.">
        <title>101 Dothideomycetes genomes: A test case for predicting lifestyles and emergence of pathogens.</title>
        <authorList>
            <person name="Haridas S."/>
            <person name="Albert R."/>
            <person name="Binder M."/>
            <person name="Bloem J."/>
            <person name="LaButti K."/>
            <person name="Salamov A."/>
            <person name="Andreopoulos B."/>
            <person name="Baker S."/>
            <person name="Barry K."/>
            <person name="Bills G."/>
            <person name="Bluhm B."/>
            <person name="Cannon C."/>
            <person name="Castanera R."/>
            <person name="Culley D."/>
            <person name="Daum C."/>
            <person name="Ezra D."/>
            <person name="Gonzalez J."/>
            <person name="Henrissat B."/>
            <person name="Kuo A."/>
            <person name="Liang C."/>
            <person name="Lipzen A."/>
            <person name="Lutzoni F."/>
            <person name="Magnuson J."/>
            <person name="Mondo S."/>
            <person name="Nolan M."/>
            <person name="Ohm R."/>
            <person name="Pangilinan J."/>
            <person name="Park H.-J."/>
            <person name="Ramirez L."/>
            <person name="Alfaro M."/>
            <person name="Sun H."/>
            <person name="Tritt A."/>
            <person name="Yoshinaga Y."/>
            <person name="Zwiers L.-H."/>
            <person name="Turgeon B."/>
            <person name="Goodwin S."/>
            <person name="Spatafora J."/>
            <person name="Crous P."/>
            <person name="Grigoriev I."/>
        </authorList>
    </citation>
    <scope>NUCLEOTIDE SEQUENCE [LARGE SCALE GENOMIC DNA]</scope>
    <source>
        <strain evidence="2">CECT 20119</strain>
    </source>
</reference>
<proteinExistence type="predicted"/>
<protein>
    <submittedName>
        <fullName evidence="1">Uncharacterized protein</fullName>
    </submittedName>
</protein>
<name>A0A6A6GCP6_9PEZI</name>
<dbReference type="OrthoDB" id="9977941at2759"/>
<gene>
    <name evidence="1" type="ORF">BDZ85DRAFT_295693</name>
</gene>